<gene>
    <name evidence="1" type="ORF">JYE49_04650</name>
</gene>
<dbReference type="Proteomes" id="UP000682782">
    <property type="component" value="Chromosome"/>
</dbReference>
<dbReference type="EMBL" id="CP068393">
    <property type="protein sequence ID" value="QUC67991.1"/>
    <property type="molecule type" value="Genomic_DNA"/>
</dbReference>
<keyword evidence="2" id="KW-1185">Reference proteome</keyword>
<evidence type="ECO:0000313" key="2">
    <source>
        <dbReference type="Proteomes" id="UP000682782"/>
    </source>
</evidence>
<reference evidence="1" key="1">
    <citation type="submission" date="2021-01" db="EMBL/GenBank/DDBJ databases">
        <title>Complete genome sequence of Clostridiales bacterium R-7.</title>
        <authorList>
            <person name="Mahoney-Kurpe S.C."/>
            <person name="Palevich N."/>
            <person name="Koike S."/>
            <person name="Moon C.D."/>
            <person name="Attwood G.T."/>
        </authorList>
    </citation>
    <scope>NUCLEOTIDE SEQUENCE</scope>
    <source>
        <strain evidence="1">R-7</strain>
    </source>
</reference>
<sequence length="475" mass="51908">MIRPEIVNVSDCTLPEAENHFELSFKEKIELCRLIDKLGVSSIDLCPIRRKKIDRLLVKSICSAVKNASVAVPVSLTDEESIQVTWEALREAVNPRLQVAAPVSSVQMEYLLHMKADAMIRAVAKTVSACRSLTDNVEFIAQDATRSDPAFLVQVMSAAIDAGAKIVTLGDTAGTMMPEEISAWFENLKKELPSLEKVTLGFFCSGELNMADANAVSAIRSGVREIKATTCTATAISLPNIVRILNIKGGSIGVCAKVGVEQIRRITGQVRVICQSSGKKHDIAGGFEEEANDSDYLLSKHDTIESVVHAAEKLGYDLNAEDQQKVWKCFCQTAEKKDHITLRELEAIIAAEAMQVPPAYHDILYTISTGNQIGAMAHMKLKFHDQEIEGTASGDGAIDASFNSIEQATGRHFELDDFQIQSVTQGREAMGETIVRLRWEGKLYSGRGISTDIVGAGIMAYINAVNKIVYEEEEA</sequence>
<accession>A0AC61NBL0</accession>
<proteinExistence type="predicted"/>
<name>A0AC61NBL0_9FIRM</name>
<protein>
    <submittedName>
        <fullName evidence="1">Uncharacterized protein</fullName>
    </submittedName>
</protein>
<organism evidence="1 2">
    <name type="scientific">Aristaeella hokkaidonensis</name>
    <dbReference type="NCBI Taxonomy" id="3046382"/>
    <lineage>
        <taxon>Bacteria</taxon>
        <taxon>Bacillati</taxon>
        <taxon>Bacillota</taxon>
        <taxon>Clostridia</taxon>
        <taxon>Eubacteriales</taxon>
        <taxon>Aristaeellaceae</taxon>
        <taxon>Aristaeella</taxon>
    </lineage>
</organism>
<evidence type="ECO:0000313" key="1">
    <source>
        <dbReference type="EMBL" id="QUC67991.1"/>
    </source>
</evidence>